<accession>A0ABR7RR70</accession>
<organism evidence="2 3">
    <name type="scientific">Teichococcus aerophilus</name>
    <dbReference type="NCBI Taxonomy" id="1224513"/>
    <lineage>
        <taxon>Bacteria</taxon>
        <taxon>Pseudomonadati</taxon>
        <taxon>Pseudomonadota</taxon>
        <taxon>Alphaproteobacteria</taxon>
        <taxon>Acetobacterales</taxon>
        <taxon>Roseomonadaceae</taxon>
        <taxon>Roseomonas</taxon>
    </lineage>
</organism>
<dbReference type="SUPFAM" id="SSF50475">
    <property type="entry name" value="FMN-binding split barrel"/>
    <property type="match status" value="1"/>
</dbReference>
<feature type="domain" description="General stress protein FMN-binding split barrel" evidence="1">
    <location>
        <begin position="16"/>
        <end position="158"/>
    </location>
</feature>
<dbReference type="PANTHER" id="PTHR34818:SF1">
    <property type="entry name" value="PROTEIN BLI-3"/>
    <property type="match status" value="1"/>
</dbReference>
<dbReference type="Gene3D" id="2.30.110.10">
    <property type="entry name" value="Electron Transport, Fmn-binding Protein, Chain A"/>
    <property type="match status" value="1"/>
</dbReference>
<dbReference type="Proteomes" id="UP000626026">
    <property type="component" value="Unassembled WGS sequence"/>
</dbReference>
<proteinExistence type="predicted"/>
<dbReference type="InterPro" id="IPR012349">
    <property type="entry name" value="Split_barrel_FMN-bd"/>
</dbReference>
<dbReference type="Pfam" id="PF16242">
    <property type="entry name" value="Pyrid_ox_like"/>
    <property type="match status" value="1"/>
</dbReference>
<gene>
    <name evidence="2" type="ORF">IBL26_19675</name>
</gene>
<dbReference type="PANTHER" id="PTHR34818">
    <property type="entry name" value="PROTEIN BLI-3"/>
    <property type="match status" value="1"/>
</dbReference>
<name>A0ABR7RR70_9PROT</name>
<evidence type="ECO:0000313" key="2">
    <source>
        <dbReference type="EMBL" id="MBC9209072.1"/>
    </source>
</evidence>
<dbReference type="RefSeq" id="WP_187786215.1">
    <property type="nucleotide sequence ID" value="NZ_JACTVA010000045.1"/>
</dbReference>
<evidence type="ECO:0000313" key="3">
    <source>
        <dbReference type="Proteomes" id="UP000626026"/>
    </source>
</evidence>
<dbReference type="InterPro" id="IPR052917">
    <property type="entry name" value="Stress-Dev_Protein"/>
</dbReference>
<dbReference type="InterPro" id="IPR038725">
    <property type="entry name" value="YdaG_split_barrel_FMN-bd"/>
</dbReference>
<reference evidence="2 3" key="1">
    <citation type="journal article" date="2013" name="Int. J. Syst. Evol. Microbiol.">
        <title>Roseomonas aerophila sp. nov., isolated from air.</title>
        <authorList>
            <person name="Kim S.J."/>
            <person name="Weon H.Y."/>
            <person name="Ahn J.H."/>
            <person name="Hong S.B."/>
            <person name="Seok S.J."/>
            <person name="Whang K.S."/>
            <person name="Kwon S.W."/>
        </authorList>
    </citation>
    <scope>NUCLEOTIDE SEQUENCE [LARGE SCALE GENOMIC DNA]</scope>
    <source>
        <strain evidence="2 3">NBRC 108923</strain>
    </source>
</reference>
<keyword evidence="3" id="KW-1185">Reference proteome</keyword>
<evidence type="ECO:0000259" key="1">
    <source>
        <dbReference type="Pfam" id="PF16242"/>
    </source>
</evidence>
<sequence>MANAEPPRNEDEMRIKVREMIQDIQVAMMVTTDSNGHLHGRPMRAQKPDADGKTLWFFTRDDSPKIAELESDRHVLLGYSDPKGQDFVSVSGTARVVRDKAKNKELWTEDLRTWLPEGPEGDGIALIAVQIEQAEYWDAISSNLTFAFGYAKALATGKPAHSGENAKVGFTGR</sequence>
<dbReference type="EMBL" id="JACTVA010000045">
    <property type="protein sequence ID" value="MBC9209072.1"/>
    <property type="molecule type" value="Genomic_DNA"/>
</dbReference>
<comment type="caution">
    <text evidence="2">The sequence shown here is derived from an EMBL/GenBank/DDBJ whole genome shotgun (WGS) entry which is preliminary data.</text>
</comment>
<protein>
    <submittedName>
        <fullName evidence="2">Pyridoxamine 5'-phosphate oxidase family protein</fullName>
    </submittedName>
</protein>